<dbReference type="GO" id="GO:0045944">
    <property type="term" value="P:positive regulation of transcription by RNA polymerase II"/>
    <property type="evidence" value="ECO:0007669"/>
    <property type="project" value="TreeGrafter"/>
</dbReference>
<dbReference type="PROSITE" id="PS00463">
    <property type="entry name" value="ZN2_CY6_FUNGAL_1"/>
    <property type="match status" value="1"/>
</dbReference>
<feature type="compositionally biased region" description="Polar residues" evidence="2">
    <location>
        <begin position="483"/>
        <end position="492"/>
    </location>
</feature>
<sequence>MGSPKNSIDFLISPSDSSNIKQFNEIPNNRNNIASNTDIVQKMNGNQKIKLPAPIIRHPGPNTTTASMNSSSKSSSTPSPSLNSSNKNTDSRSFGGCCNNSLMSNNCNFNAHLYHAYNNSKTSVGDRISINLISPFLRLPSLNSSNNLIEKLPPLKSITNPIFINDSNNNNNIEKNHIGDTNNLQAYSYNVPRYENPTNAYNASNEMTTVKREPITATTTTTTTTTTSLSSSLSSSSSCLSSSSSSSSSSSNNNWNQNPLDAKNNDFRKRSVSDIYEENNLNKKRRQRAGPSCDSCRSRKVKCDAEILILDYEELSAEEKSIFEKPIREANIDNYDYKKNPIFKLSNNWRIVKTQLDNINDYKLKNEIKFVKYKICWACESRNFKCQFSKGFTRIHSTNSQNSLSLVSANTNNDNGNDNESTRNNSNTNISTSTSTSTSTSARDIVNSTNINNNTIKSFVETPKLSVSSSASSSNEILDIQRSKSMSLSNRSGNNKLKTSCVNCRSKKIKCKKMENQDSSAKCFNCVKKSIDCNYE</sequence>
<feature type="compositionally biased region" description="Low complexity" evidence="2">
    <location>
        <begin position="218"/>
        <end position="251"/>
    </location>
</feature>
<dbReference type="PROSITE" id="PS50048">
    <property type="entry name" value="ZN2_CY6_FUNGAL_2"/>
    <property type="match status" value="1"/>
</dbReference>
<feature type="compositionally biased region" description="Polar residues" evidence="2">
    <location>
        <begin position="199"/>
        <end position="208"/>
    </location>
</feature>
<keyword evidence="5" id="KW-1185">Reference proteome</keyword>
<organism evidence="4 5">
    <name type="scientific">Pachysolen tannophilus NRRL Y-2460</name>
    <dbReference type="NCBI Taxonomy" id="669874"/>
    <lineage>
        <taxon>Eukaryota</taxon>
        <taxon>Fungi</taxon>
        <taxon>Dikarya</taxon>
        <taxon>Ascomycota</taxon>
        <taxon>Saccharomycotina</taxon>
        <taxon>Pichiomycetes</taxon>
        <taxon>Pachysolenaceae</taxon>
        <taxon>Pachysolen</taxon>
    </lineage>
</organism>
<dbReference type="AlphaFoldDB" id="A0A1E4U1C7"/>
<feature type="domain" description="Zn(2)-C6 fungal-type" evidence="3">
    <location>
        <begin position="500"/>
        <end position="535"/>
    </location>
</feature>
<evidence type="ECO:0000259" key="3">
    <source>
        <dbReference type="PROSITE" id="PS50048"/>
    </source>
</evidence>
<gene>
    <name evidence="4" type="ORF">PACTADRAFT_47639</name>
</gene>
<dbReference type="EMBL" id="KV454011">
    <property type="protein sequence ID" value="ODV97787.1"/>
    <property type="molecule type" value="Genomic_DNA"/>
</dbReference>
<dbReference type="GO" id="GO:0000976">
    <property type="term" value="F:transcription cis-regulatory region binding"/>
    <property type="evidence" value="ECO:0007669"/>
    <property type="project" value="TreeGrafter"/>
</dbReference>
<dbReference type="PANTHER" id="PTHR37534">
    <property type="entry name" value="TRANSCRIPTIONAL ACTIVATOR PROTEIN UGA3"/>
    <property type="match status" value="1"/>
</dbReference>
<feature type="compositionally biased region" description="Low complexity" evidence="2">
    <location>
        <begin position="410"/>
        <end position="446"/>
    </location>
</feature>
<dbReference type="Pfam" id="PF00172">
    <property type="entry name" value="Zn_clus"/>
    <property type="match status" value="1"/>
</dbReference>
<dbReference type="InterPro" id="IPR001611">
    <property type="entry name" value="Leu-rich_rpt"/>
</dbReference>
<feature type="region of interest" description="Disordered" evidence="2">
    <location>
        <begin position="471"/>
        <end position="492"/>
    </location>
</feature>
<dbReference type="GO" id="GO:0005634">
    <property type="term" value="C:nucleus"/>
    <property type="evidence" value="ECO:0007669"/>
    <property type="project" value="TreeGrafter"/>
</dbReference>
<name>A0A1E4U1C7_PACTA</name>
<dbReference type="CDD" id="cd00067">
    <property type="entry name" value="GAL4"/>
    <property type="match status" value="2"/>
</dbReference>
<dbReference type="InterPro" id="IPR001138">
    <property type="entry name" value="Zn2Cys6_DnaBD"/>
</dbReference>
<evidence type="ECO:0000256" key="2">
    <source>
        <dbReference type="SAM" id="MobiDB-lite"/>
    </source>
</evidence>
<reference evidence="5" key="1">
    <citation type="submission" date="2016-05" db="EMBL/GenBank/DDBJ databases">
        <title>Comparative genomics of biotechnologically important yeasts.</title>
        <authorList>
            <consortium name="DOE Joint Genome Institute"/>
            <person name="Riley R."/>
            <person name="Haridas S."/>
            <person name="Wolfe K.H."/>
            <person name="Lopes M.R."/>
            <person name="Hittinger C.T."/>
            <person name="Goker M."/>
            <person name="Salamov A."/>
            <person name="Wisecaver J."/>
            <person name="Long T.M."/>
            <person name="Aerts A.L."/>
            <person name="Barry K."/>
            <person name="Choi C."/>
            <person name="Clum A."/>
            <person name="Coughlan A.Y."/>
            <person name="Deshpande S."/>
            <person name="Douglass A.P."/>
            <person name="Hanson S.J."/>
            <person name="Klenk H.-P."/>
            <person name="Labutti K."/>
            <person name="Lapidus A."/>
            <person name="Lindquist E."/>
            <person name="Lipzen A."/>
            <person name="Meier-Kolthoff J.P."/>
            <person name="Ohm R.A."/>
            <person name="Otillar R.P."/>
            <person name="Pangilinan J."/>
            <person name="Peng Y."/>
            <person name="Rokas A."/>
            <person name="Rosa C.A."/>
            <person name="Scheuner C."/>
            <person name="Sibirny A.A."/>
            <person name="Slot J.C."/>
            <person name="Stielow J.B."/>
            <person name="Sun H."/>
            <person name="Kurtzman C.P."/>
            <person name="Blackwell M."/>
            <person name="Grigoriev I.V."/>
            <person name="Jeffries T.W."/>
        </authorList>
    </citation>
    <scope>NUCLEOTIDE SEQUENCE [LARGE SCALE GENOMIC DNA]</scope>
    <source>
        <strain evidence="5">NRRL Y-2460</strain>
    </source>
</reference>
<protein>
    <recommendedName>
        <fullName evidence="3">Zn(2)-C6 fungal-type domain-containing protein</fullName>
    </recommendedName>
</protein>
<dbReference type="Gene3D" id="4.10.240.10">
    <property type="entry name" value="Zn(2)-C6 fungal-type DNA-binding domain"/>
    <property type="match status" value="2"/>
</dbReference>
<dbReference type="SUPFAM" id="SSF57701">
    <property type="entry name" value="Zn2/Cys6 DNA-binding domain"/>
    <property type="match status" value="2"/>
</dbReference>
<proteinExistence type="predicted"/>
<dbReference type="PANTHER" id="PTHR37534:SF7">
    <property type="entry name" value="TRANSCRIPTIONAL ACTIVATOR PROTEIN UGA3"/>
    <property type="match status" value="1"/>
</dbReference>
<keyword evidence="1" id="KW-0539">Nucleus</keyword>
<evidence type="ECO:0000256" key="1">
    <source>
        <dbReference type="ARBA" id="ARBA00023242"/>
    </source>
</evidence>
<feature type="region of interest" description="Disordered" evidence="2">
    <location>
        <begin position="406"/>
        <end position="446"/>
    </location>
</feature>
<dbReference type="Proteomes" id="UP000094236">
    <property type="component" value="Unassembled WGS sequence"/>
</dbReference>
<dbReference type="GO" id="GO:0008270">
    <property type="term" value="F:zinc ion binding"/>
    <property type="evidence" value="ECO:0007669"/>
    <property type="project" value="InterPro"/>
</dbReference>
<dbReference type="OrthoDB" id="4036575at2759"/>
<dbReference type="GO" id="GO:0000981">
    <property type="term" value="F:DNA-binding transcription factor activity, RNA polymerase II-specific"/>
    <property type="evidence" value="ECO:0007669"/>
    <property type="project" value="InterPro"/>
</dbReference>
<dbReference type="InterPro" id="IPR036864">
    <property type="entry name" value="Zn2-C6_fun-type_DNA-bd_sf"/>
</dbReference>
<evidence type="ECO:0000313" key="4">
    <source>
        <dbReference type="EMBL" id="ODV97787.1"/>
    </source>
</evidence>
<feature type="region of interest" description="Disordered" evidence="2">
    <location>
        <begin position="52"/>
        <end position="90"/>
    </location>
</feature>
<dbReference type="PROSITE" id="PS51450">
    <property type="entry name" value="LRR"/>
    <property type="match status" value="1"/>
</dbReference>
<dbReference type="SMART" id="SM00066">
    <property type="entry name" value="GAL4"/>
    <property type="match status" value="2"/>
</dbReference>
<feature type="region of interest" description="Disordered" evidence="2">
    <location>
        <begin position="199"/>
        <end position="268"/>
    </location>
</feature>
<evidence type="ECO:0000313" key="5">
    <source>
        <dbReference type="Proteomes" id="UP000094236"/>
    </source>
</evidence>
<feature type="compositionally biased region" description="Low complexity" evidence="2">
    <location>
        <begin position="61"/>
        <end position="88"/>
    </location>
</feature>
<accession>A0A1E4U1C7</accession>